<keyword evidence="1" id="KW-0472">Membrane</keyword>
<accession>A0A919X845</accession>
<protein>
    <recommendedName>
        <fullName evidence="2">DUF7408 domain-containing protein</fullName>
    </recommendedName>
</protein>
<dbReference type="AlphaFoldDB" id="A0A919X845"/>
<proteinExistence type="predicted"/>
<dbReference type="RefSeq" id="WP_212919761.1">
    <property type="nucleotide sequence ID" value="NZ_BORP01000001.1"/>
</dbReference>
<organism evidence="3 4">
    <name type="scientific">Ornithinibacillus bavariensis</name>
    <dbReference type="NCBI Taxonomy" id="545502"/>
    <lineage>
        <taxon>Bacteria</taxon>
        <taxon>Bacillati</taxon>
        <taxon>Bacillota</taxon>
        <taxon>Bacilli</taxon>
        <taxon>Bacillales</taxon>
        <taxon>Bacillaceae</taxon>
        <taxon>Ornithinibacillus</taxon>
    </lineage>
</organism>
<dbReference type="SUPFAM" id="SSF52317">
    <property type="entry name" value="Class I glutamine amidotransferase-like"/>
    <property type="match status" value="1"/>
</dbReference>
<sequence length="820" mass="91666">MGSFVRRVMVLSILLFLIPISISAEESIEVTVTYGVNGKVQVGKGFPMTVKIKNEGDAITGDLVFFAGPNYNMLGNNVVPVELSKGEESVITLASPGFNDYYSYYPTNKKEQFIKFFEGGWERGKEIKLKGNTNLMPSIFPDNRLVIGALTDSPDSLNALKASRYNGEATEFLTITEDNIANESTALEVFDVILINNYNASKLSDEQIIAIKEWVRAGGHLMLGSDPSLQQHKGLQELFLLQINDQTSFENLEFLNSTKDSEKGEIPNFSQVEINKGILVEDTQVLYADHSLPMVMTKNYGLGEVTQFSFDVGSDTLIKWDSYPSFWSEFLQKAVDKDLSGQQLYMLEELSSRLGNVVEMYPSSFIPVKALVILFVLYLVLVIPGLYFLLKKIDKREISWIIIPAVSILSSIAIFIVGANDRLEGTQINNISLLSIDEEGMANGFSAFSILTNSGGDYPITIKPIEYQPLPINNYGFDDTSSFSEYPMIEKGRKQTKITFTNVEYWSTRSAMGPIQGIESGKLNTDLQIVDNKMLGFVTNSLQVDLEEVYLLSGSRVYELGKLKAGETVEVNIEINNKNNEMQNLIGAPRTSIASSLYPGHNSSPYGGSAGPKDKESLTEWKKFEMLDTLMTYDIHQKDLNRPLIAGYTSKSMTEVVSTSKQADINALTLFTQQVDVQIKSLKGGEFVLKSESMTPKLSIVSNTGFIHYNGLLYAENFVDVENGKYQLTYQIPVQINMDNISLRNLLVRLSSGNGNSFQIYNAKEKEYITLDDNRVTFEENVNEFITDEGEIIITFEKNNDTDPQVYVPTLELKGEYDHD</sequence>
<keyword evidence="1" id="KW-1133">Transmembrane helix</keyword>
<dbReference type="Pfam" id="PF24157">
    <property type="entry name" value="DUF7408"/>
    <property type="match status" value="1"/>
</dbReference>
<comment type="caution">
    <text evidence="3">The sequence shown here is derived from an EMBL/GenBank/DDBJ whole genome shotgun (WGS) entry which is preliminary data.</text>
</comment>
<feature type="domain" description="DUF7408" evidence="2">
    <location>
        <begin position="187"/>
        <end position="328"/>
    </location>
</feature>
<name>A0A919X845_9BACI</name>
<feature type="transmembrane region" description="Helical" evidence="1">
    <location>
        <begin position="397"/>
        <end position="419"/>
    </location>
</feature>
<dbReference type="EMBL" id="BORP01000001">
    <property type="protein sequence ID" value="GIO26280.1"/>
    <property type="molecule type" value="Genomic_DNA"/>
</dbReference>
<dbReference type="Proteomes" id="UP000676917">
    <property type="component" value="Unassembled WGS sequence"/>
</dbReference>
<keyword evidence="1" id="KW-0812">Transmembrane</keyword>
<evidence type="ECO:0000256" key="1">
    <source>
        <dbReference type="SAM" id="Phobius"/>
    </source>
</evidence>
<dbReference type="Gene3D" id="3.40.50.880">
    <property type="match status" value="1"/>
</dbReference>
<dbReference type="InterPro" id="IPR029062">
    <property type="entry name" value="Class_I_gatase-like"/>
</dbReference>
<dbReference type="InterPro" id="IPR055831">
    <property type="entry name" value="DUF7408"/>
</dbReference>
<feature type="transmembrane region" description="Helical" evidence="1">
    <location>
        <begin position="370"/>
        <end position="390"/>
    </location>
</feature>
<evidence type="ECO:0000313" key="4">
    <source>
        <dbReference type="Proteomes" id="UP000676917"/>
    </source>
</evidence>
<gene>
    <name evidence="3" type="ORF">J43TS3_08910</name>
</gene>
<evidence type="ECO:0000313" key="3">
    <source>
        <dbReference type="EMBL" id="GIO26280.1"/>
    </source>
</evidence>
<evidence type="ECO:0000259" key="2">
    <source>
        <dbReference type="Pfam" id="PF24157"/>
    </source>
</evidence>
<keyword evidence="4" id="KW-1185">Reference proteome</keyword>
<reference evidence="3" key="1">
    <citation type="submission" date="2021-03" db="EMBL/GenBank/DDBJ databases">
        <title>Antimicrobial resistance genes in bacteria isolated from Japanese honey, and their potential for conferring macrolide and lincosamide resistance in the American foulbrood pathogen Paenibacillus larvae.</title>
        <authorList>
            <person name="Okamoto M."/>
            <person name="Kumagai M."/>
            <person name="Kanamori H."/>
            <person name="Takamatsu D."/>
        </authorList>
    </citation>
    <scope>NUCLEOTIDE SEQUENCE</scope>
    <source>
        <strain evidence="3">J43TS3</strain>
    </source>
</reference>